<reference evidence="1" key="1">
    <citation type="submission" date="2021-03" db="UniProtKB">
        <authorList>
            <consortium name="EnsemblPlants"/>
        </authorList>
    </citation>
    <scope>IDENTIFICATION</scope>
</reference>
<evidence type="ECO:0000313" key="1">
    <source>
        <dbReference type="EnsemblPlants" id="cds.evm.model.10.940"/>
    </source>
</evidence>
<dbReference type="AlphaFoldDB" id="A0A803QR22"/>
<sequence length="183" mass="20507">MRTSSLNAIGFKRKRSVGRSSGSWIYTLATPCYFGRLWEDVLLSKLSLPSFINMTDCVACGLLTGNQHFNSFESLFLWLSSFADPNMLRYVACMIEGIWQCRNEFTFRNIAPDSAATSCRIHKRFEEFYSDVVATQHCERPDVYCGQGQFEACFMVDASVVDHSAGLARSRVGGYSSCFGGGY</sequence>
<keyword evidence="2" id="KW-1185">Reference proteome</keyword>
<proteinExistence type="predicted"/>
<evidence type="ECO:0000313" key="2">
    <source>
        <dbReference type="Proteomes" id="UP000596661"/>
    </source>
</evidence>
<dbReference type="Proteomes" id="UP000596661">
    <property type="component" value="Unassembled WGS sequence"/>
</dbReference>
<dbReference type="EnsemblPlants" id="evm.model.10.940">
    <property type="protein sequence ID" value="cds.evm.model.10.940"/>
    <property type="gene ID" value="evm.TU.10.940"/>
</dbReference>
<accession>A0A803QR22</accession>
<organism evidence="1 2">
    <name type="scientific">Cannabis sativa</name>
    <name type="common">Hemp</name>
    <name type="synonym">Marijuana</name>
    <dbReference type="NCBI Taxonomy" id="3483"/>
    <lineage>
        <taxon>Eukaryota</taxon>
        <taxon>Viridiplantae</taxon>
        <taxon>Streptophyta</taxon>
        <taxon>Embryophyta</taxon>
        <taxon>Tracheophyta</taxon>
        <taxon>Spermatophyta</taxon>
        <taxon>Magnoliopsida</taxon>
        <taxon>eudicotyledons</taxon>
        <taxon>Gunneridae</taxon>
        <taxon>Pentapetalae</taxon>
        <taxon>rosids</taxon>
        <taxon>fabids</taxon>
        <taxon>Rosales</taxon>
        <taxon>Cannabaceae</taxon>
        <taxon>Cannabis</taxon>
    </lineage>
</organism>
<name>A0A803QR22_CANSA</name>
<dbReference type="Gramene" id="evm.model.10.940">
    <property type="protein sequence ID" value="cds.evm.model.10.940"/>
    <property type="gene ID" value="evm.TU.10.940"/>
</dbReference>
<protein>
    <submittedName>
        <fullName evidence="1">Uncharacterized protein</fullName>
    </submittedName>
</protein>
<dbReference type="EMBL" id="UZAU01000814">
    <property type="status" value="NOT_ANNOTATED_CDS"/>
    <property type="molecule type" value="Genomic_DNA"/>
</dbReference>